<sequence length="64" mass="7211">MREELLSEALGAVESHPGLPRPCWQKTGVWSARPKQRLYVRVAGASSLHPSQTEEPRRVMRLSS</sequence>
<evidence type="ECO:0000313" key="1">
    <source>
        <dbReference type="EMBL" id="EGW12269.1"/>
    </source>
</evidence>
<reference evidence="2" key="1">
    <citation type="journal article" date="2011" name="Nat. Biotechnol.">
        <title>The genomic sequence of the Chinese hamster ovary (CHO)-K1 cell line.</title>
        <authorList>
            <person name="Xu X."/>
            <person name="Nagarajan H."/>
            <person name="Lewis N.E."/>
            <person name="Pan S."/>
            <person name="Cai Z."/>
            <person name="Liu X."/>
            <person name="Chen W."/>
            <person name="Xie M."/>
            <person name="Wang W."/>
            <person name="Hammond S."/>
            <person name="Andersen M.R."/>
            <person name="Neff N."/>
            <person name="Passarelli B."/>
            <person name="Koh W."/>
            <person name="Fan H.C."/>
            <person name="Wang J."/>
            <person name="Gui Y."/>
            <person name="Lee K.H."/>
            <person name="Betenbaugh M.J."/>
            <person name="Quake S.R."/>
            <person name="Famili I."/>
            <person name="Palsson B.O."/>
            <person name="Wang J."/>
        </authorList>
    </citation>
    <scope>NUCLEOTIDE SEQUENCE [LARGE SCALE GENOMIC DNA]</scope>
    <source>
        <strain evidence="2">CHO K1 cell line</strain>
    </source>
</reference>
<organism evidence="1 2">
    <name type="scientific">Cricetulus griseus</name>
    <name type="common">Chinese hamster</name>
    <name type="synonym">Cricetulus barabensis griseus</name>
    <dbReference type="NCBI Taxonomy" id="10029"/>
    <lineage>
        <taxon>Eukaryota</taxon>
        <taxon>Metazoa</taxon>
        <taxon>Chordata</taxon>
        <taxon>Craniata</taxon>
        <taxon>Vertebrata</taxon>
        <taxon>Euteleostomi</taxon>
        <taxon>Mammalia</taxon>
        <taxon>Eutheria</taxon>
        <taxon>Euarchontoglires</taxon>
        <taxon>Glires</taxon>
        <taxon>Rodentia</taxon>
        <taxon>Myomorpha</taxon>
        <taxon>Muroidea</taxon>
        <taxon>Cricetidae</taxon>
        <taxon>Cricetinae</taxon>
        <taxon>Cricetulus</taxon>
    </lineage>
</organism>
<dbReference type="Proteomes" id="UP000001075">
    <property type="component" value="Unassembled WGS sequence"/>
</dbReference>
<gene>
    <name evidence="1" type="ORF">I79_020490</name>
</gene>
<dbReference type="EMBL" id="JH001671">
    <property type="protein sequence ID" value="EGW12269.1"/>
    <property type="molecule type" value="Genomic_DNA"/>
</dbReference>
<proteinExistence type="predicted"/>
<name>G3IA74_CRIGR</name>
<dbReference type="AlphaFoldDB" id="G3IA74"/>
<protein>
    <submittedName>
        <fullName evidence="1">Uncharacterized protein</fullName>
    </submittedName>
</protein>
<dbReference type="InParanoid" id="G3IA74"/>
<evidence type="ECO:0000313" key="2">
    <source>
        <dbReference type="Proteomes" id="UP000001075"/>
    </source>
</evidence>
<accession>G3IA74</accession>